<dbReference type="Pfam" id="PF07734">
    <property type="entry name" value="FBA_1"/>
    <property type="match status" value="1"/>
</dbReference>
<dbReference type="InterPro" id="IPR036047">
    <property type="entry name" value="F-box-like_dom_sf"/>
</dbReference>
<dbReference type="SUPFAM" id="SSF81383">
    <property type="entry name" value="F-box domain"/>
    <property type="match status" value="1"/>
</dbReference>
<dbReference type="EMBL" id="KN661917">
    <property type="protein sequence ID" value="KHN14064.1"/>
    <property type="molecule type" value="Genomic_DNA"/>
</dbReference>
<dbReference type="Gramene" id="XM_028367068.1">
    <property type="protein sequence ID" value="XP_028222869.1"/>
    <property type="gene ID" value="LOC114403865"/>
</dbReference>
<dbReference type="EMBL" id="QZWG01000020">
    <property type="protein sequence ID" value="RZB42818.1"/>
    <property type="molecule type" value="Genomic_DNA"/>
</dbReference>
<sequence>MSPMILPEELLVEILSWVPVKDLLRFRCVAKWLRALISDPTFVKLHLLHMSSRNAHILLTFYDKHYPGDKYSAPRRYCAPCSVHALLHNPSSTIEGFRPFDINVYRVLGVCNGLVCLLVSYRYSHSDFDEFWVRFWNPATRVISDDSPRVYLHNDRPRRYKRYMFGFGYDEWSDTYQAVVLDNNKPQNLEVRVHCMGHTGWKSTLTTTCPAFPILSQDGASVRGTVNWLALPNSSSDYQWETVTIDDLVIFSYDLKNESYRYLLMPDGLLEVPHSPPELVVLKGCLCLSHRHGGNHFGFWLMKEFGVEKSWTRFLNISYDQLHIHGGFLDHPVILCMSEDDGVVLLENGGHGKFILYNKRDNTIECYGELDKGRFQFLSYDYAQSFVMPY</sequence>
<dbReference type="InterPro" id="IPR001810">
    <property type="entry name" value="F-box_dom"/>
</dbReference>
<dbReference type="PANTHER" id="PTHR31672:SF13">
    <property type="entry name" value="F-BOX PROTEIN CPR30-LIKE"/>
    <property type="match status" value="1"/>
</dbReference>
<dbReference type="Proteomes" id="UP000289340">
    <property type="component" value="Chromosome 20"/>
</dbReference>
<feature type="domain" description="F-box" evidence="1">
    <location>
        <begin position="1"/>
        <end position="45"/>
    </location>
</feature>
<dbReference type="InterPro" id="IPR006527">
    <property type="entry name" value="F-box-assoc_dom_typ1"/>
</dbReference>
<evidence type="ECO:0000313" key="5">
    <source>
        <dbReference type="Proteomes" id="UP000289340"/>
    </source>
</evidence>
<dbReference type="Pfam" id="PF00646">
    <property type="entry name" value="F-box"/>
    <property type="match status" value="1"/>
</dbReference>
<evidence type="ECO:0000313" key="2">
    <source>
        <dbReference type="EMBL" id="KHN14064.1"/>
    </source>
</evidence>
<evidence type="ECO:0000313" key="3">
    <source>
        <dbReference type="EMBL" id="RZB42818.1"/>
    </source>
</evidence>
<organism evidence="2">
    <name type="scientific">Glycine soja</name>
    <name type="common">Wild soybean</name>
    <dbReference type="NCBI Taxonomy" id="3848"/>
    <lineage>
        <taxon>Eukaryota</taxon>
        <taxon>Viridiplantae</taxon>
        <taxon>Streptophyta</taxon>
        <taxon>Embryophyta</taxon>
        <taxon>Tracheophyta</taxon>
        <taxon>Spermatophyta</taxon>
        <taxon>Magnoliopsida</taxon>
        <taxon>eudicotyledons</taxon>
        <taxon>Gunneridae</taxon>
        <taxon>Pentapetalae</taxon>
        <taxon>rosids</taxon>
        <taxon>fabids</taxon>
        <taxon>Fabales</taxon>
        <taxon>Fabaceae</taxon>
        <taxon>Papilionoideae</taxon>
        <taxon>50 kb inversion clade</taxon>
        <taxon>NPAAA clade</taxon>
        <taxon>indigoferoid/millettioid clade</taxon>
        <taxon>Phaseoleae</taxon>
        <taxon>Glycine</taxon>
        <taxon>Glycine subgen. Soja</taxon>
    </lineage>
</organism>
<accession>A0A0B2Q226</accession>
<dbReference type="Proteomes" id="UP000053555">
    <property type="component" value="Unassembled WGS sequence"/>
</dbReference>
<dbReference type="CDD" id="cd22157">
    <property type="entry name" value="F-box_AtFBW1-like"/>
    <property type="match status" value="1"/>
</dbReference>
<dbReference type="SMART" id="SM00256">
    <property type="entry name" value="FBOX"/>
    <property type="match status" value="1"/>
</dbReference>
<dbReference type="NCBIfam" id="TIGR01640">
    <property type="entry name" value="F_box_assoc_1"/>
    <property type="match status" value="1"/>
</dbReference>
<evidence type="ECO:0000313" key="4">
    <source>
        <dbReference type="EMBL" id="RZB42819.1"/>
    </source>
</evidence>
<gene>
    <name evidence="3" type="ORF">D0Y65_053419</name>
    <name evidence="2" type="ORF">glysoja_047991</name>
</gene>
<evidence type="ECO:0000259" key="1">
    <source>
        <dbReference type="PROSITE" id="PS50181"/>
    </source>
</evidence>
<dbReference type="Gene3D" id="1.20.1280.50">
    <property type="match status" value="1"/>
</dbReference>
<reference evidence="2" key="1">
    <citation type="submission" date="2014-07" db="EMBL/GenBank/DDBJ databases">
        <title>Identification of a novel salt tolerance gene in wild soybean by whole-genome sequencing.</title>
        <authorList>
            <person name="Lam H.-M."/>
            <person name="Qi X."/>
            <person name="Li M.-W."/>
            <person name="Liu X."/>
            <person name="Xie M."/>
            <person name="Ni M."/>
            <person name="Xu X."/>
        </authorList>
    </citation>
    <scope>NUCLEOTIDE SEQUENCE [LARGE SCALE GENOMIC DNA]</scope>
    <source>
        <tissue evidence="2">Root</tissue>
    </source>
</reference>
<keyword evidence="5" id="KW-1185">Reference proteome</keyword>
<dbReference type="Gramene" id="XM_028367069.1">
    <property type="protein sequence ID" value="XP_028222870.1"/>
    <property type="gene ID" value="LOC114403865"/>
</dbReference>
<proteinExistence type="predicted"/>
<dbReference type="AlphaFoldDB" id="A0A0B2Q226"/>
<dbReference type="InterPro" id="IPR017451">
    <property type="entry name" value="F-box-assoc_interact_dom"/>
</dbReference>
<dbReference type="EMBL" id="QZWG01000020">
    <property type="protein sequence ID" value="RZB42819.1"/>
    <property type="molecule type" value="Genomic_DNA"/>
</dbReference>
<reference evidence="3 5" key="2">
    <citation type="submission" date="2018-09" db="EMBL/GenBank/DDBJ databases">
        <title>A high-quality reference genome of wild soybean provides a powerful tool to mine soybean genomes.</title>
        <authorList>
            <person name="Xie M."/>
            <person name="Chung C.Y.L."/>
            <person name="Li M.-W."/>
            <person name="Wong F.-L."/>
            <person name="Chan T.-F."/>
            <person name="Lam H.-M."/>
        </authorList>
    </citation>
    <scope>NUCLEOTIDE SEQUENCE [LARGE SCALE GENOMIC DNA]</scope>
    <source>
        <strain evidence="5">cv. W05</strain>
        <tissue evidence="3">Hypocotyl of etiolated seedlings</tissue>
    </source>
</reference>
<dbReference type="InterPro" id="IPR050796">
    <property type="entry name" value="SCF_F-box_component"/>
</dbReference>
<dbReference type="PANTHER" id="PTHR31672">
    <property type="entry name" value="BNACNNG10540D PROTEIN"/>
    <property type="match status" value="1"/>
</dbReference>
<dbReference type="PROSITE" id="PS50181">
    <property type="entry name" value="FBOX"/>
    <property type="match status" value="1"/>
</dbReference>
<name>A0A0B2Q226_GLYSO</name>
<protein>
    <submittedName>
        <fullName evidence="2 3">F-box/kelch-repeat protein</fullName>
    </submittedName>
    <submittedName>
        <fullName evidence="4">F-box/kelch-repeat protein isoform B</fullName>
    </submittedName>
</protein>